<feature type="transmembrane region" description="Helical" evidence="1">
    <location>
        <begin position="27"/>
        <end position="50"/>
    </location>
</feature>
<dbReference type="Proteomes" id="UP000012042">
    <property type="component" value="Chromosome"/>
</dbReference>
<protein>
    <recommendedName>
        <fullName evidence="6">DUF2207 domain-containing protein</fullName>
    </recommendedName>
</protein>
<feature type="transmembrane region" description="Helical" evidence="1">
    <location>
        <begin position="279"/>
        <end position="300"/>
    </location>
</feature>
<feature type="domain" description="DUF2207" evidence="2">
    <location>
        <begin position="54"/>
        <end position="239"/>
    </location>
</feature>
<feature type="domain" description="Predicted membrane protein YciQ-like C-terminal" evidence="3">
    <location>
        <begin position="318"/>
        <end position="553"/>
    </location>
</feature>
<organism evidence="4 5">
    <name type="scientific">Levilactobacillus brevis KB290</name>
    <dbReference type="NCBI Taxonomy" id="1001583"/>
    <lineage>
        <taxon>Bacteria</taxon>
        <taxon>Bacillati</taxon>
        <taxon>Bacillota</taxon>
        <taxon>Bacilli</taxon>
        <taxon>Lactobacillales</taxon>
        <taxon>Lactobacillaceae</taxon>
        <taxon>Levilactobacillus</taxon>
    </lineage>
</organism>
<keyword evidence="1" id="KW-0812">Transmembrane</keyword>
<accession>M5AHV6</accession>
<dbReference type="InterPro" id="IPR048389">
    <property type="entry name" value="YciQ-like_C"/>
</dbReference>
<dbReference type="Pfam" id="PF09972">
    <property type="entry name" value="DUF2207"/>
    <property type="match status" value="1"/>
</dbReference>
<feature type="transmembrane region" description="Helical" evidence="1">
    <location>
        <begin position="320"/>
        <end position="337"/>
    </location>
</feature>
<name>M5AHV6_LEVBR</name>
<evidence type="ECO:0000313" key="5">
    <source>
        <dbReference type="Proteomes" id="UP000012042"/>
    </source>
</evidence>
<evidence type="ECO:0000313" key="4">
    <source>
        <dbReference type="EMBL" id="BAN07995.1"/>
    </source>
</evidence>
<dbReference type="InterPro" id="IPR018702">
    <property type="entry name" value="DUF2207"/>
</dbReference>
<evidence type="ECO:0000256" key="1">
    <source>
        <dbReference type="SAM" id="Phobius"/>
    </source>
</evidence>
<sequence length="626" mass="68440">MVVFRGYATLKPNRIGGGVLMRYRQGVWWLLGLILALIGGCQMTTINAAASYTIKPFRMNVDVTRRGDANVTETMTYHFDDDYHGVYNVQDLRGIQGGRLTGVSTRLNDGGMRPARAVDSGDSRYQVSQSNQRLKVKVYRAVSAGDRLQVTYRFHLTGVVTNYADTAELNWKLIGAGWDEPLHNVRLTIQLPTQPVKQLQAWTHGPLTGHTAVQSKTGRVVMTIPENPANTFVESHLLFPTQVTAANPNTCTQKRRAAAQKQEAKLAADANAKRQQQRWLVVGGYAALTVGLVALLAGSYHWMRHHPANRYPHPIPVDHFFDVPGVAPAVAVALLNFRSPDTDALSGELMMAASRHEIKLEPVREKKHDTVRLTKTGTVTNIFLQRAFERLGSLDSFTLRDLKQFAKKDKGSRVSHWFKEWQNQVDEAAEVYQDGDNIAIRQRLLGIAWGLTFVIAAWIGVSALVDPLVFKLSVGLGLVVLFGSWTYISRQRRQVDRNTAEGLVLINEIGGFRRMLKDIGHFNTAKIGDLILWEQILPYAAAFGLAKQVADKLAIDFGKDVVAGALVAYPLYYPGAFNLSLGDMVQTSIAGAIDTSANFSSPSGGSGGFSGGSSGGFGGGSGGGAF</sequence>
<evidence type="ECO:0008006" key="6">
    <source>
        <dbReference type="Google" id="ProtNLM"/>
    </source>
</evidence>
<evidence type="ECO:0000259" key="3">
    <source>
        <dbReference type="Pfam" id="PF20990"/>
    </source>
</evidence>
<gene>
    <name evidence="4" type="ORF">LVISKB_2360</name>
</gene>
<feature type="transmembrane region" description="Helical" evidence="1">
    <location>
        <begin position="470"/>
        <end position="488"/>
    </location>
</feature>
<dbReference type="EMBL" id="AP012167">
    <property type="protein sequence ID" value="BAN07995.1"/>
    <property type="molecule type" value="Genomic_DNA"/>
</dbReference>
<keyword evidence="1" id="KW-0472">Membrane</keyword>
<dbReference type="PATRIC" id="fig|1001583.3.peg.2342"/>
<dbReference type="HOGENOM" id="CLU_026556_1_1_9"/>
<dbReference type="Pfam" id="PF20990">
    <property type="entry name" value="DUF2207_C"/>
    <property type="match status" value="1"/>
</dbReference>
<keyword evidence="1" id="KW-1133">Transmembrane helix</keyword>
<proteinExistence type="predicted"/>
<reference evidence="4 5" key="1">
    <citation type="journal article" date="2013" name="PLoS ONE">
        <title>Genomic Analysis by Deep Sequencing of the Probiotic Lactobacillus brevis KB290 Harboring Nine Plasmids Reveals Genomic Stability.</title>
        <authorList>
            <person name="Fukao M."/>
            <person name="Oshima K."/>
            <person name="Morita H."/>
            <person name="Toh H."/>
            <person name="Suda W."/>
            <person name="Kim S.W."/>
            <person name="Suzuki S."/>
            <person name="Yakabe T."/>
            <person name="Hattori M."/>
            <person name="Yajima N."/>
        </authorList>
    </citation>
    <scope>NUCLEOTIDE SEQUENCE [LARGE SCALE GENOMIC DNA]</scope>
    <source>
        <strain evidence="4 5">KB290</strain>
    </source>
</reference>
<feature type="transmembrane region" description="Helical" evidence="1">
    <location>
        <begin position="444"/>
        <end position="464"/>
    </location>
</feature>
<dbReference type="KEGG" id="lbk:LVISKB_2360"/>
<dbReference type="AlphaFoldDB" id="M5AHV6"/>
<evidence type="ECO:0000259" key="2">
    <source>
        <dbReference type="Pfam" id="PF09972"/>
    </source>
</evidence>